<protein>
    <submittedName>
        <fullName evidence="1">Uncharacterized protein</fullName>
    </submittedName>
</protein>
<organism evidence="1">
    <name type="scientific">hydrothermal vent metagenome</name>
    <dbReference type="NCBI Taxonomy" id="652676"/>
    <lineage>
        <taxon>unclassified sequences</taxon>
        <taxon>metagenomes</taxon>
        <taxon>ecological metagenomes</taxon>
    </lineage>
</organism>
<proteinExistence type="predicted"/>
<sequence>MSEGVLDQWQIALRLKTEELQKCQQEHGLSSCSKCEKFLECELRDTYVKAVYDSMNKGTGGGFEF</sequence>
<evidence type="ECO:0000313" key="1">
    <source>
        <dbReference type="EMBL" id="SFV89672.1"/>
    </source>
</evidence>
<name>A0A1W1E6S4_9ZZZZ</name>
<dbReference type="AlphaFoldDB" id="A0A1W1E6S4"/>
<dbReference type="EMBL" id="FPIB01000001">
    <property type="protein sequence ID" value="SFV89672.1"/>
    <property type="molecule type" value="Genomic_DNA"/>
</dbReference>
<gene>
    <name evidence="1" type="ORF">MNB_SV-4-225</name>
</gene>
<accession>A0A1W1E6S4</accession>
<reference evidence="1" key="1">
    <citation type="submission" date="2016-10" db="EMBL/GenBank/DDBJ databases">
        <authorList>
            <person name="de Groot N.N."/>
        </authorList>
    </citation>
    <scope>NUCLEOTIDE SEQUENCE</scope>
</reference>